<protein>
    <submittedName>
        <fullName evidence="1">DUF2508 family protein</fullName>
    </submittedName>
</protein>
<evidence type="ECO:0000313" key="1">
    <source>
        <dbReference type="EMBL" id="KAB3530316.1"/>
    </source>
</evidence>
<dbReference type="Pfam" id="PF10704">
    <property type="entry name" value="DUF2508"/>
    <property type="match status" value="1"/>
</dbReference>
<reference evidence="1 2" key="1">
    <citation type="submission" date="2019-10" db="EMBL/GenBank/DDBJ databases">
        <title>Alkaliphilus serpentinus sp. nov. and Alkaliphilus pronyensis sp. nov., two novel anaerobic alkaliphilic species isolated from the serpentinized-hosted hydrothermal field of the Prony Bay (New Caledonia).</title>
        <authorList>
            <person name="Postec A."/>
        </authorList>
    </citation>
    <scope>NUCLEOTIDE SEQUENCE [LARGE SCALE GENOMIC DNA]</scope>
    <source>
        <strain evidence="1 2">LacV</strain>
    </source>
</reference>
<proteinExistence type="predicted"/>
<evidence type="ECO:0000313" key="2">
    <source>
        <dbReference type="Proteomes" id="UP000432715"/>
    </source>
</evidence>
<dbReference type="InterPro" id="IPR019644">
    <property type="entry name" value="DUF2508"/>
</dbReference>
<organism evidence="1 2">
    <name type="scientific">Alkaliphilus pronyensis</name>
    <dbReference type="NCBI Taxonomy" id="1482732"/>
    <lineage>
        <taxon>Bacteria</taxon>
        <taxon>Bacillati</taxon>
        <taxon>Bacillota</taxon>
        <taxon>Clostridia</taxon>
        <taxon>Peptostreptococcales</taxon>
        <taxon>Natronincolaceae</taxon>
        <taxon>Alkaliphilus</taxon>
    </lineage>
</organism>
<name>A0A6I0F558_9FIRM</name>
<dbReference type="EMBL" id="WBZC01000069">
    <property type="protein sequence ID" value="KAB3530316.1"/>
    <property type="molecule type" value="Genomic_DNA"/>
</dbReference>
<comment type="caution">
    <text evidence="1">The sequence shown here is derived from an EMBL/GenBank/DDBJ whole genome shotgun (WGS) entry which is preliminary data.</text>
</comment>
<dbReference type="OrthoDB" id="1809893at2"/>
<dbReference type="AlphaFoldDB" id="A0A6I0F558"/>
<accession>A0A6I0F558</accession>
<dbReference type="Proteomes" id="UP000432715">
    <property type="component" value="Unassembled WGS sequence"/>
</dbReference>
<gene>
    <name evidence="1" type="ORF">F8154_14025</name>
</gene>
<keyword evidence="2" id="KW-1185">Reference proteome</keyword>
<sequence>MENITNLLEGLYSKAGLINEAVKNDDQEFVEIIHKAHEEWKSAEAFFHNVSEPELIDHAIYKVEAAKCRYFYLIKKAKEEGIKMNFH</sequence>